<evidence type="ECO:0000313" key="2">
    <source>
        <dbReference type="Proteomes" id="UP001239111"/>
    </source>
</evidence>
<dbReference type="EMBL" id="CM056743">
    <property type="protein sequence ID" value="KAJ8672665.1"/>
    <property type="molecule type" value="Genomic_DNA"/>
</dbReference>
<dbReference type="Proteomes" id="UP001239111">
    <property type="component" value="Chromosome 3"/>
</dbReference>
<accession>A0ACC2NN99</accession>
<gene>
    <name evidence="1" type="ORF">QAD02_003924</name>
</gene>
<protein>
    <submittedName>
        <fullName evidence="1">Uncharacterized protein</fullName>
    </submittedName>
</protein>
<evidence type="ECO:0000313" key="1">
    <source>
        <dbReference type="EMBL" id="KAJ8672665.1"/>
    </source>
</evidence>
<proteinExistence type="predicted"/>
<keyword evidence="2" id="KW-1185">Reference proteome</keyword>
<sequence>MSLVAYESSEDSENEEETEQQPRTDVIPEPTPYPGTSKSSEVQEPDKGAEVNFDISDESDGEVSDAIPATINFDIVPKPKKLLVSDKEIEEADKLPLPKKIDYGDSIPAPPKKTKGPVKIFIPSLSEFKDDEDDSPQNKVKRTPAQGSCALLSLLPPAKSGVTTPKITSMVPHVLTKKPEEPKPPTIPLKKPTPHTVISLKPNPGVLKPTAKHHSDSEDDEEELSSSIDFFSLTKPIKVPEALIKPLSNEELQDITATPLIRKAATLSSVANDQPEIEVSSKEEQHKTLVSNVMNLPREEILQKNKSDIGPKLPVPEQEYHVDQDGNIAFDEKAIEYLCGKRGVKRREEFSNVDIVEISGEDMKPDERDWLVKALTEDPIHRPISMGAGPSGTSKKKHQITYLAHQAKAMEHELKNQWAQNKASRQQTRSKYGF</sequence>
<reference evidence="1" key="1">
    <citation type="submission" date="2023-04" db="EMBL/GenBank/DDBJ databases">
        <title>A chromosome-level genome assembly of the parasitoid wasp Eretmocerus hayati.</title>
        <authorList>
            <person name="Zhong Y."/>
            <person name="Liu S."/>
            <person name="Liu Y."/>
        </authorList>
    </citation>
    <scope>NUCLEOTIDE SEQUENCE</scope>
    <source>
        <strain evidence="1">ZJU_SS_LIU_2023</strain>
    </source>
</reference>
<name>A0ACC2NN99_9HYME</name>
<organism evidence="1 2">
    <name type="scientific">Eretmocerus hayati</name>
    <dbReference type="NCBI Taxonomy" id="131215"/>
    <lineage>
        <taxon>Eukaryota</taxon>
        <taxon>Metazoa</taxon>
        <taxon>Ecdysozoa</taxon>
        <taxon>Arthropoda</taxon>
        <taxon>Hexapoda</taxon>
        <taxon>Insecta</taxon>
        <taxon>Pterygota</taxon>
        <taxon>Neoptera</taxon>
        <taxon>Endopterygota</taxon>
        <taxon>Hymenoptera</taxon>
        <taxon>Apocrita</taxon>
        <taxon>Proctotrupomorpha</taxon>
        <taxon>Chalcidoidea</taxon>
        <taxon>Aphelinidae</taxon>
        <taxon>Aphelininae</taxon>
        <taxon>Eretmocerus</taxon>
    </lineage>
</organism>
<comment type="caution">
    <text evidence="1">The sequence shown here is derived from an EMBL/GenBank/DDBJ whole genome shotgun (WGS) entry which is preliminary data.</text>
</comment>